<dbReference type="GO" id="GO:0004563">
    <property type="term" value="F:beta-N-acetylhexosaminidase activity"/>
    <property type="evidence" value="ECO:0007669"/>
    <property type="project" value="UniProtKB-EC"/>
</dbReference>
<reference evidence="7" key="1">
    <citation type="submission" date="2020-01" db="EMBL/GenBank/DDBJ databases">
        <authorList>
            <person name="Chen W.-M."/>
        </authorList>
    </citation>
    <scope>NUCLEOTIDE SEQUENCE</scope>
    <source>
        <strain evidence="7">CYK-10</strain>
    </source>
</reference>
<dbReference type="Gene3D" id="3.20.20.300">
    <property type="entry name" value="Glycoside hydrolase, family 3, N-terminal domain"/>
    <property type="match status" value="1"/>
</dbReference>
<dbReference type="RefSeq" id="WP_168774706.1">
    <property type="nucleotide sequence ID" value="NZ_JAABNR010000008.1"/>
</dbReference>
<sequence length="553" mass="60346">MSHTDTETEILSRAPFNLGPESIEWVRQTKARLSPEEKVGQLFVFHSMGQDPEALARLGALKPAGITRSYTPDLDYEAGFIEAAQGQANVPLLVSADLEGSRMSLAVGTEVPNPIALAAVNDLQASRRIARIMGTEARAVGINWSFTPVVDLNKAWRSAIVATRGFGADIDTVEAQALAQIDEFQSLGVAATVKHWPGEGYDDRDQHLVTTINPLSMEEWRATFGRLYGNAIKAGVMSVMSAHIALPAYGGAGVEAYRPASVNRALNIDLLRGELGFNGVIVSDATPMAGFGAWASRDEMLPEVIENGCDIILFSTDAEADVARIKVAVAEGRISERRLDEALTRVLGLKAWAGLHVAGPFKVDRAALGRAEAREAAMAVTQRAPHLVKDVRATLPLSPARHRRVLVVSGGVVVPFVPHPLPFDLPEMLKAEGFEVTMFAPGMKVVPEDWDLMLYLFGEETLLTRSHIFLDWLKLTGHFGEAMARRWHDIPTVMISFGWPYYLYDAPRVPCYVNAWATMPSMQRAVVECLMGRADWGTGTPVDPFCGLGDARY</sequence>
<dbReference type="PANTHER" id="PTHR30480">
    <property type="entry name" value="BETA-HEXOSAMINIDASE-RELATED"/>
    <property type="match status" value="1"/>
</dbReference>
<dbReference type="SUPFAM" id="SSF51445">
    <property type="entry name" value="(Trans)glycosidases"/>
    <property type="match status" value="1"/>
</dbReference>
<dbReference type="InterPro" id="IPR036962">
    <property type="entry name" value="Glyco_hydro_3_N_sf"/>
</dbReference>
<dbReference type="Pfam" id="PF00933">
    <property type="entry name" value="Glyco_hydro_3"/>
    <property type="match status" value="1"/>
</dbReference>
<dbReference type="GO" id="GO:0005975">
    <property type="term" value="P:carbohydrate metabolic process"/>
    <property type="evidence" value="ECO:0007669"/>
    <property type="project" value="InterPro"/>
</dbReference>
<keyword evidence="5" id="KW-0326">Glycosidase</keyword>
<evidence type="ECO:0000256" key="4">
    <source>
        <dbReference type="ARBA" id="ARBA00022801"/>
    </source>
</evidence>
<protein>
    <recommendedName>
        <fullName evidence="3">beta-N-acetylhexosaminidase</fullName>
        <ecNumber evidence="3">3.2.1.52</ecNumber>
    </recommendedName>
</protein>
<dbReference type="GO" id="GO:0009254">
    <property type="term" value="P:peptidoglycan turnover"/>
    <property type="evidence" value="ECO:0007669"/>
    <property type="project" value="TreeGrafter"/>
</dbReference>
<proteinExistence type="inferred from homology"/>
<keyword evidence="4 7" id="KW-0378">Hydrolase</keyword>
<dbReference type="InterPro" id="IPR050226">
    <property type="entry name" value="NagZ_Beta-hexosaminidase"/>
</dbReference>
<dbReference type="InterPro" id="IPR001764">
    <property type="entry name" value="Glyco_hydro_3_N"/>
</dbReference>
<gene>
    <name evidence="7" type="ORF">GV832_09935</name>
</gene>
<dbReference type="InterPro" id="IPR017853">
    <property type="entry name" value="GH"/>
</dbReference>
<evidence type="ECO:0000256" key="3">
    <source>
        <dbReference type="ARBA" id="ARBA00012663"/>
    </source>
</evidence>
<dbReference type="AlphaFoldDB" id="A0AAE4Y8G9"/>
<feature type="domain" description="Glycoside hydrolase family 3 N-terminal" evidence="6">
    <location>
        <begin position="83"/>
        <end position="348"/>
    </location>
</feature>
<comment type="caution">
    <text evidence="7">The sequence shown here is derived from an EMBL/GenBank/DDBJ whole genome shotgun (WGS) entry which is preliminary data.</text>
</comment>
<evidence type="ECO:0000313" key="7">
    <source>
        <dbReference type="EMBL" id="NBZ87897.1"/>
    </source>
</evidence>
<evidence type="ECO:0000256" key="2">
    <source>
        <dbReference type="ARBA" id="ARBA00005336"/>
    </source>
</evidence>
<organism evidence="7 8">
    <name type="scientific">Stagnihabitans tardus</name>
    <dbReference type="NCBI Taxonomy" id="2699202"/>
    <lineage>
        <taxon>Bacteria</taxon>
        <taxon>Pseudomonadati</taxon>
        <taxon>Pseudomonadota</taxon>
        <taxon>Alphaproteobacteria</taxon>
        <taxon>Rhodobacterales</taxon>
        <taxon>Paracoccaceae</taxon>
        <taxon>Stagnihabitans</taxon>
    </lineage>
</organism>
<evidence type="ECO:0000259" key="6">
    <source>
        <dbReference type="Pfam" id="PF00933"/>
    </source>
</evidence>
<evidence type="ECO:0000313" key="8">
    <source>
        <dbReference type="Proteomes" id="UP001193501"/>
    </source>
</evidence>
<dbReference type="EC" id="3.2.1.52" evidence="3"/>
<dbReference type="PANTHER" id="PTHR30480:SF13">
    <property type="entry name" value="BETA-HEXOSAMINIDASE"/>
    <property type="match status" value="1"/>
</dbReference>
<comment type="similarity">
    <text evidence="2">Belongs to the glycosyl hydrolase 3 family.</text>
</comment>
<dbReference type="EMBL" id="JAABNR010000008">
    <property type="protein sequence ID" value="NBZ87897.1"/>
    <property type="molecule type" value="Genomic_DNA"/>
</dbReference>
<evidence type="ECO:0000256" key="5">
    <source>
        <dbReference type="ARBA" id="ARBA00023295"/>
    </source>
</evidence>
<dbReference type="Proteomes" id="UP001193501">
    <property type="component" value="Unassembled WGS sequence"/>
</dbReference>
<name>A0AAE4Y8G9_9RHOB</name>
<comment type="catalytic activity">
    <reaction evidence="1">
        <text>Hydrolysis of terminal non-reducing N-acetyl-D-hexosamine residues in N-acetyl-beta-D-hexosaminides.</text>
        <dbReference type="EC" id="3.2.1.52"/>
    </reaction>
</comment>
<keyword evidence="8" id="KW-1185">Reference proteome</keyword>
<evidence type="ECO:0000256" key="1">
    <source>
        <dbReference type="ARBA" id="ARBA00001231"/>
    </source>
</evidence>
<accession>A0AAE4Y8G9</accession>